<dbReference type="InterPro" id="IPR049012">
    <property type="entry name" value="Mutator_transp_dom"/>
</dbReference>
<proteinExistence type="predicted"/>
<organism evidence="2 3">
    <name type="scientific">Cryptolaemus montrouzieri</name>
    <dbReference type="NCBI Taxonomy" id="559131"/>
    <lineage>
        <taxon>Eukaryota</taxon>
        <taxon>Metazoa</taxon>
        <taxon>Ecdysozoa</taxon>
        <taxon>Arthropoda</taxon>
        <taxon>Hexapoda</taxon>
        <taxon>Insecta</taxon>
        <taxon>Pterygota</taxon>
        <taxon>Neoptera</taxon>
        <taxon>Endopterygota</taxon>
        <taxon>Coleoptera</taxon>
        <taxon>Polyphaga</taxon>
        <taxon>Cucujiformia</taxon>
        <taxon>Coccinelloidea</taxon>
        <taxon>Coccinellidae</taxon>
        <taxon>Scymninae</taxon>
        <taxon>Scymnini</taxon>
        <taxon>Cryptolaemus</taxon>
    </lineage>
</organism>
<sequence>MVVWICPECGVGNITTTLGKLTGWAVQVVITCVDCGYVSKVTNSPKVSVPSRTGGNQEVYNVNLRLVHGMQNIGKGMSAAEEFSAVKNMHRPPKFNKYEAILNIASENVCKESIDTAKEEAVA</sequence>
<name>A0ABD2MY54_9CUCU</name>
<dbReference type="Pfam" id="PF20700">
    <property type="entry name" value="Mutator"/>
    <property type="match status" value="1"/>
</dbReference>
<evidence type="ECO:0000313" key="2">
    <source>
        <dbReference type="EMBL" id="KAL3271428.1"/>
    </source>
</evidence>
<protein>
    <recommendedName>
        <fullName evidence="1">Mutator-like transposase domain-containing protein</fullName>
    </recommendedName>
</protein>
<evidence type="ECO:0000259" key="1">
    <source>
        <dbReference type="Pfam" id="PF20700"/>
    </source>
</evidence>
<dbReference type="EMBL" id="JABFTP020000042">
    <property type="protein sequence ID" value="KAL3271428.1"/>
    <property type="molecule type" value="Genomic_DNA"/>
</dbReference>
<accession>A0ABD2MY54</accession>
<keyword evidence="3" id="KW-1185">Reference proteome</keyword>
<dbReference type="Proteomes" id="UP001516400">
    <property type="component" value="Unassembled WGS sequence"/>
</dbReference>
<gene>
    <name evidence="2" type="ORF">HHI36_021908</name>
</gene>
<evidence type="ECO:0000313" key="3">
    <source>
        <dbReference type="Proteomes" id="UP001516400"/>
    </source>
</evidence>
<dbReference type="AlphaFoldDB" id="A0ABD2MY54"/>
<feature type="domain" description="Mutator-like transposase" evidence="1">
    <location>
        <begin position="9"/>
        <end position="121"/>
    </location>
</feature>
<reference evidence="2 3" key="1">
    <citation type="journal article" date="2021" name="BMC Biol.">
        <title>Horizontally acquired antibacterial genes associated with adaptive radiation of ladybird beetles.</title>
        <authorList>
            <person name="Li H.S."/>
            <person name="Tang X.F."/>
            <person name="Huang Y.H."/>
            <person name="Xu Z.Y."/>
            <person name="Chen M.L."/>
            <person name="Du X.Y."/>
            <person name="Qiu B.Y."/>
            <person name="Chen P.T."/>
            <person name="Zhang W."/>
            <person name="Slipinski A."/>
            <person name="Escalona H.E."/>
            <person name="Waterhouse R.M."/>
            <person name="Zwick A."/>
            <person name="Pang H."/>
        </authorList>
    </citation>
    <scope>NUCLEOTIDE SEQUENCE [LARGE SCALE GENOMIC DNA]</scope>
    <source>
        <strain evidence="2">SYSU2018</strain>
    </source>
</reference>
<comment type="caution">
    <text evidence="2">The sequence shown here is derived from an EMBL/GenBank/DDBJ whole genome shotgun (WGS) entry which is preliminary data.</text>
</comment>